<dbReference type="EMBL" id="CM055107">
    <property type="protein sequence ID" value="KAJ7528172.1"/>
    <property type="molecule type" value="Genomic_DNA"/>
</dbReference>
<organism evidence="1 2">
    <name type="scientific">Diphasiastrum complanatum</name>
    <name type="common">Issler's clubmoss</name>
    <name type="synonym">Lycopodium complanatum</name>
    <dbReference type="NCBI Taxonomy" id="34168"/>
    <lineage>
        <taxon>Eukaryota</taxon>
        <taxon>Viridiplantae</taxon>
        <taxon>Streptophyta</taxon>
        <taxon>Embryophyta</taxon>
        <taxon>Tracheophyta</taxon>
        <taxon>Lycopodiopsida</taxon>
        <taxon>Lycopodiales</taxon>
        <taxon>Lycopodiaceae</taxon>
        <taxon>Lycopodioideae</taxon>
        <taxon>Diphasiastrum</taxon>
    </lineage>
</organism>
<protein>
    <submittedName>
        <fullName evidence="1">Uncharacterized protein</fullName>
    </submittedName>
</protein>
<evidence type="ECO:0000313" key="1">
    <source>
        <dbReference type="EMBL" id="KAJ7528172.1"/>
    </source>
</evidence>
<proteinExistence type="predicted"/>
<name>A0ACC2BER4_DIPCM</name>
<keyword evidence="2" id="KW-1185">Reference proteome</keyword>
<gene>
    <name evidence="1" type="ORF">O6H91_16G087600</name>
</gene>
<dbReference type="Proteomes" id="UP001162992">
    <property type="component" value="Chromosome 16"/>
</dbReference>
<accession>A0ACC2BER4</accession>
<sequence length="147" mass="16519">MAKEETKSEKKSETVVLKVEIHCNECLRKIQRAITKIDGVESINYDLKEKKVTLSGKINPQNVLKTVKKTGKQVQMLQPKETKEADKKDSEKKESGSKESGKKDSDKKDAPGKAGEDSKKLLYSYPSNDLTYMFSEENPSNVTCSIM</sequence>
<evidence type="ECO:0000313" key="2">
    <source>
        <dbReference type="Proteomes" id="UP001162992"/>
    </source>
</evidence>
<reference evidence="2" key="1">
    <citation type="journal article" date="2024" name="Proc. Natl. Acad. Sci. U.S.A.">
        <title>Extraordinary preservation of gene collinearity over three hundred million years revealed in homosporous lycophytes.</title>
        <authorList>
            <person name="Li C."/>
            <person name="Wickell D."/>
            <person name="Kuo L.Y."/>
            <person name="Chen X."/>
            <person name="Nie B."/>
            <person name="Liao X."/>
            <person name="Peng D."/>
            <person name="Ji J."/>
            <person name="Jenkins J."/>
            <person name="Williams M."/>
            <person name="Shu S."/>
            <person name="Plott C."/>
            <person name="Barry K."/>
            <person name="Rajasekar S."/>
            <person name="Grimwood J."/>
            <person name="Han X."/>
            <person name="Sun S."/>
            <person name="Hou Z."/>
            <person name="He W."/>
            <person name="Dai G."/>
            <person name="Sun C."/>
            <person name="Schmutz J."/>
            <person name="Leebens-Mack J.H."/>
            <person name="Li F.W."/>
            <person name="Wang L."/>
        </authorList>
    </citation>
    <scope>NUCLEOTIDE SEQUENCE [LARGE SCALE GENOMIC DNA]</scope>
    <source>
        <strain evidence="2">cv. PW_Plant_1</strain>
    </source>
</reference>
<comment type="caution">
    <text evidence="1">The sequence shown here is derived from an EMBL/GenBank/DDBJ whole genome shotgun (WGS) entry which is preliminary data.</text>
</comment>